<dbReference type="WBParaSite" id="RSKR_0000628900.1">
    <property type="protein sequence ID" value="RSKR_0000628900.1"/>
    <property type="gene ID" value="RSKR_0000628900"/>
</dbReference>
<protein>
    <submittedName>
        <fullName evidence="2">Tyrosine-protein phosphatase domain-containing protein</fullName>
    </submittedName>
</protein>
<sequence length="423" mass="48806">MVVTFNLQSSAPKPNPMSASKERPKKIKDKTLPSSAFQKTSNIQEWFNTLCRGEFKEYCKAVRAKQYRRSPAHLTCEAMDLEPLKGRYEDVICYDQSRVVLKREFGKVDPDDKDFIHANWIITPGTRTKYILCQGPLENTIPDMWEMMFQERVSIIVMVCQCVEDGLQKCEKYWPETNETYGYYKVENLGDVKSKWLKDMHEVEVRELSITAPNNVRHKLLHMVITNIGDHLASQDPNHLCKLSIFAKKYAYDKNGPIATHCSAGIGRSGLFAAIQYVYEGMMTSDSTDPMQLVKEMRACRKNCLQTYLQYACLNMCLANLFIRKKLIRNGEEYKTLLKKYNVYFNVFMNAAKQKKKATKRFEKSLDIEDGNKENEDTKKESTSTSKVGGEKQLQKPRVLSKKTMAEQTARKSGSTYLNRLQN</sequence>
<proteinExistence type="predicted"/>
<name>A0AC35TZS6_9BILA</name>
<dbReference type="Proteomes" id="UP000095286">
    <property type="component" value="Unplaced"/>
</dbReference>
<reference evidence="2" key="1">
    <citation type="submission" date="2016-11" db="UniProtKB">
        <authorList>
            <consortium name="WormBaseParasite"/>
        </authorList>
    </citation>
    <scope>IDENTIFICATION</scope>
    <source>
        <strain evidence="2">KR3021</strain>
    </source>
</reference>
<evidence type="ECO:0000313" key="1">
    <source>
        <dbReference type="Proteomes" id="UP000095286"/>
    </source>
</evidence>
<organism evidence="1 2">
    <name type="scientific">Rhabditophanes sp. KR3021</name>
    <dbReference type="NCBI Taxonomy" id="114890"/>
    <lineage>
        <taxon>Eukaryota</taxon>
        <taxon>Metazoa</taxon>
        <taxon>Ecdysozoa</taxon>
        <taxon>Nematoda</taxon>
        <taxon>Chromadorea</taxon>
        <taxon>Rhabditida</taxon>
        <taxon>Tylenchina</taxon>
        <taxon>Panagrolaimomorpha</taxon>
        <taxon>Strongyloidoidea</taxon>
        <taxon>Alloionematidae</taxon>
        <taxon>Rhabditophanes</taxon>
    </lineage>
</organism>
<accession>A0AC35TZS6</accession>
<evidence type="ECO:0000313" key="2">
    <source>
        <dbReference type="WBParaSite" id="RSKR_0000628900.1"/>
    </source>
</evidence>